<dbReference type="Pfam" id="PF25546">
    <property type="entry name" value="DUF7925"/>
    <property type="match status" value="1"/>
</dbReference>
<protein>
    <recommendedName>
        <fullName evidence="3">DUF7925 domain-containing protein</fullName>
    </recommendedName>
</protein>
<dbReference type="Proteomes" id="UP000218287">
    <property type="component" value="Chromosome"/>
</dbReference>
<dbReference type="InterPro" id="IPR057685">
    <property type="entry name" value="DUF7925"/>
</dbReference>
<dbReference type="OrthoDB" id="504271at2"/>
<feature type="region of interest" description="Disordered" evidence="1">
    <location>
        <begin position="513"/>
        <end position="550"/>
    </location>
</feature>
<sequence>MKSRYQIKKPKNCIFRNTLVVTVFLANGFFLVSPGLAQTTPTAAGSTIDNQATATYEDPNNPNVPINSTSNTVTVTIAEVAGISVVAGTPEDSNGGSVQTGDIIYFPFTITNVGNDPTKFQIPTQSGITGPGTQSTIQYSTDGGTTWTNVPNGGFTTPSIPVNGTIQVRVPVTVNSSVTSGQTIKVTLGETNPADTATNSPRTGSVNDARDIYTVDNADGTPEEVTGTPANGVVEGSASASITINPKNYSLATIFKTRGTYDNKNTFGDITDDTINYNLSLQVRSTDNTGQNITPSALAGSDVPGLAGKNILVSDAIPPGTQLAVAPTAPSGWTVVYSTTAVSTSANAATWTTTAPTLSTVTRVGFIKPTTDGNPATYLAAADAQLTSFSIQLKVKNGETPPLTIANIAQVFGKTPETDAPVLDESGDQNPSNFNGISGNMTPPSNTDTNGDGVPDQLPPTVPDGYINNQTDLETTGTDTAGNNTGDSNNTTANSGGEANVFTLDAVLLLNGPNGSPGAVGPSNNNDDFTNKSSDVPANTTPGSTFDPDPVTFTNTIRNTGNQPANISLLPTLPANPNDLLNDTVVTISANNGTTSAAYKYNNGVFTFISGSGKVGGNSVSATNPVRIDGVTSNGTANYTVTIDLPTDTPLSTDPGIEHGFPVPITAFIDTDGDGLAVDERATNITINRVYTGFLQLIKQSRVLKGTGPAVQGTDGTLSTTPKKPAPGNIIEYVIQYKNISEQQPASGSNNVILNASQVVITEDGTVTPNNWAKDNDGNAAIDTSHISGSAQDSGGTITFFSGNPATTSATNTTSGTTVTTDVTKYVDTVNSNVPPGTTGTFTFQRKVN</sequence>
<organism evidence="4 5">
    <name type="scientific">Anabaenopsis circularis NIES-21</name>
    <dbReference type="NCBI Taxonomy" id="1085406"/>
    <lineage>
        <taxon>Bacteria</taxon>
        <taxon>Bacillati</taxon>
        <taxon>Cyanobacteriota</taxon>
        <taxon>Cyanophyceae</taxon>
        <taxon>Nostocales</taxon>
        <taxon>Nodulariaceae</taxon>
        <taxon>Anabaenopsis</taxon>
    </lineage>
</organism>
<feature type="chain" id="PRO_5012170416" description="DUF7925 domain-containing protein" evidence="2">
    <location>
        <begin position="38"/>
        <end position="849"/>
    </location>
</feature>
<dbReference type="InterPro" id="IPR036278">
    <property type="entry name" value="Sialidase_sf"/>
</dbReference>
<feature type="region of interest" description="Disordered" evidence="1">
    <location>
        <begin position="417"/>
        <end position="497"/>
    </location>
</feature>
<feature type="domain" description="DUF7925" evidence="3">
    <location>
        <begin position="251"/>
        <end position="434"/>
    </location>
</feature>
<evidence type="ECO:0000256" key="1">
    <source>
        <dbReference type="SAM" id="MobiDB-lite"/>
    </source>
</evidence>
<feature type="compositionally biased region" description="Polar residues" evidence="1">
    <location>
        <begin position="522"/>
        <end position="544"/>
    </location>
</feature>
<feature type="signal peptide" evidence="2">
    <location>
        <begin position="1"/>
        <end position="37"/>
    </location>
</feature>
<evidence type="ECO:0000313" key="5">
    <source>
        <dbReference type="Proteomes" id="UP000218287"/>
    </source>
</evidence>
<evidence type="ECO:0000256" key="2">
    <source>
        <dbReference type="SAM" id="SignalP"/>
    </source>
</evidence>
<keyword evidence="5" id="KW-1185">Reference proteome</keyword>
<keyword evidence="2" id="KW-0732">Signal</keyword>
<feature type="compositionally biased region" description="Polar residues" evidence="1">
    <location>
        <begin position="428"/>
        <end position="450"/>
    </location>
</feature>
<feature type="compositionally biased region" description="Low complexity" evidence="1">
    <location>
        <begin position="475"/>
        <end position="497"/>
    </location>
</feature>
<evidence type="ECO:0000259" key="3">
    <source>
        <dbReference type="Pfam" id="PF25546"/>
    </source>
</evidence>
<reference evidence="4 5" key="1">
    <citation type="submission" date="2017-06" db="EMBL/GenBank/DDBJ databases">
        <title>Genome sequencing of cyanobaciteial culture collection at National Institute for Environmental Studies (NIES).</title>
        <authorList>
            <person name="Hirose Y."/>
            <person name="Shimura Y."/>
            <person name="Fujisawa T."/>
            <person name="Nakamura Y."/>
            <person name="Kawachi M."/>
        </authorList>
    </citation>
    <scope>NUCLEOTIDE SEQUENCE [LARGE SCALE GENOMIC DNA]</scope>
    <source>
        <strain evidence="4 5">NIES-21</strain>
    </source>
</reference>
<gene>
    <name evidence="4" type="ORF">NIES21_43380</name>
</gene>
<name>A0A1Z4GLV4_9CYAN</name>
<accession>A0A1Z4GLV4</accession>
<dbReference type="AlphaFoldDB" id="A0A1Z4GLV4"/>
<evidence type="ECO:0000313" key="4">
    <source>
        <dbReference type="EMBL" id="BAY18491.1"/>
    </source>
</evidence>
<dbReference type="SUPFAM" id="SSF50939">
    <property type="entry name" value="Sialidases"/>
    <property type="match status" value="1"/>
</dbReference>
<proteinExistence type="predicted"/>
<dbReference type="EMBL" id="AP018174">
    <property type="protein sequence ID" value="BAY18491.1"/>
    <property type="molecule type" value="Genomic_DNA"/>
</dbReference>